<name>A0A2P8PTB5_9ACTN</name>
<comment type="caution">
    <text evidence="2">The sequence shown here is derived from an EMBL/GenBank/DDBJ whole genome shotgun (WGS) entry which is preliminary data.</text>
</comment>
<dbReference type="InterPro" id="IPR001387">
    <property type="entry name" value="Cro/C1-type_HTH"/>
</dbReference>
<reference evidence="2 3" key="1">
    <citation type="submission" date="2018-03" db="EMBL/GenBank/DDBJ databases">
        <title>Streptomyces dioscori sp. nov., a novel endophytic actinobacterium isolated from bulbil of Dioscorea bulbifera L.</title>
        <authorList>
            <person name="Zhikuan W."/>
        </authorList>
    </citation>
    <scope>NUCLEOTIDE SEQUENCE [LARGE SCALE GENOMIC DNA]</scope>
    <source>
        <strain evidence="2 3">A217</strain>
    </source>
</reference>
<sequence>MTEEQNQLGTALRRWRDRLAPADVGLPATGKRRAAGLRREELAALAGLSVDYLVRLEQGRASRPSEQVAAALARALHLEVTERDHLYRLAHLPLPGSGRISTHIPPSVQRLLAALTDQALGVFTADWTLITCTGLWAALFGEPAQPPADQRNLVLETFLPAVDSGPLPRSERGQEALEAALVADLRTAQGTFPDDPRLRRLIQDCTTRSPRFAQLWSQGVAGALGHDRKTVTHPSVGDITLDCDILTVPGSDLRIVAYTAAAGTPSAEQLDFLRVTATRAPLATRTGKS</sequence>
<dbReference type="PANTHER" id="PTHR35010">
    <property type="entry name" value="BLL4672 PROTEIN-RELATED"/>
    <property type="match status" value="1"/>
</dbReference>
<evidence type="ECO:0000313" key="3">
    <source>
        <dbReference type="Proteomes" id="UP000240429"/>
    </source>
</evidence>
<dbReference type="Gene3D" id="1.10.260.40">
    <property type="entry name" value="lambda repressor-like DNA-binding domains"/>
    <property type="match status" value="1"/>
</dbReference>
<dbReference type="PANTHER" id="PTHR35010:SF2">
    <property type="entry name" value="BLL4672 PROTEIN"/>
    <property type="match status" value="1"/>
</dbReference>
<dbReference type="SMART" id="SM00530">
    <property type="entry name" value="HTH_XRE"/>
    <property type="match status" value="1"/>
</dbReference>
<evidence type="ECO:0000313" key="2">
    <source>
        <dbReference type="EMBL" id="PSM37232.1"/>
    </source>
</evidence>
<dbReference type="InterPro" id="IPR010982">
    <property type="entry name" value="Lambda_DNA-bd_dom_sf"/>
</dbReference>
<dbReference type="Proteomes" id="UP000240429">
    <property type="component" value="Unassembled WGS sequence"/>
</dbReference>
<proteinExistence type="predicted"/>
<accession>A0A2P8PTB5</accession>
<dbReference type="EMBL" id="PYBJ01000045">
    <property type="protein sequence ID" value="PSM37232.1"/>
    <property type="molecule type" value="Genomic_DNA"/>
</dbReference>
<feature type="domain" description="HTH cro/C1-type" evidence="1">
    <location>
        <begin position="32"/>
        <end position="83"/>
    </location>
</feature>
<dbReference type="RefSeq" id="WP_107022462.1">
    <property type="nucleotide sequence ID" value="NZ_KZ679069.1"/>
</dbReference>
<evidence type="ECO:0000259" key="1">
    <source>
        <dbReference type="PROSITE" id="PS50943"/>
    </source>
</evidence>
<dbReference type="CDD" id="cd00093">
    <property type="entry name" value="HTH_XRE"/>
    <property type="match status" value="1"/>
</dbReference>
<dbReference type="SUPFAM" id="SSF47413">
    <property type="entry name" value="lambda repressor-like DNA-binding domains"/>
    <property type="match status" value="1"/>
</dbReference>
<organism evidence="2 3">
    <name type="scientific">Streptomyces dioscori</name>
    <dbReference type="NCBI Taxonomy" id="2109333"/>
    <lineage>
        <taxon>Bacteria</taxon>
        <taxon>Bacillati</taxon>
        <taxon>Actinomycetota</taxon>
        <taxon>Actinomycetes</taxon>
        <taxon>Kitasatosporales</taxon>
        <taxon>Streptomycetaceae</taxon>
        <taxon>Streptomyces</taxon>
        <taxon>Streptomyces aurantiacus group</taxon>
    </lineage>
</organism>
<dbReference type="Pfam" id="PF17765">
    <property type="entry name" value="MLTR_LBD"/>
    <property type="match status" value="1"/>
</dbReference>
<dbReference type="AlphaFoldDB" id="A0A2P8PTB5"/>
<dbReference type="PROSITE" id="PS50943">
    <property type="entry name" value="HTH_CROC1"/>
    <property type="match status" value="1"/>
</dbReference>
<dbReference type="GO" id="GO:0003677">
    <property type="term" value="F:DNA binding"/>
    <property type="evidence" value="ECO:0007669"/>
    <property type="project" value="InterPro"/>
</dbReference>
<dbReference type="Gene3D" id="3.30.450.180">
    <property type="match status" value="1"/>
</dbReference>
<dbReference type="Pfam" id="PF13560">
    <property type="entry name" value="HTH_31"/>
    <property type="match status" value="1"/>
</dbReference>
<dbReference type="OrthoDB" id="3542608at2"/>
<protein>
    <submittedName>
        <fullName evidence="2">Transcriptional regulator</fullName>
    </submittedName>
</protein>
<gene>
    <name evidence="2" type="ORF">C6Y14_43480</name>
</gene>
<keyword evidence="3" id="KW-1185">Reference proteome</keyword>
<dbReference type="InterPro" id="IPR041413">
    <property type="entry name" value="MLTR_LBD"/>
</dbReference>